<feature type="domain" description="N-acetyltransferase" evidence="1">
    <location>
        <begin position="31"/>
        <end position="181"/>
    </location>
</feature>
<dbReference type="RefSeq" id="WP_141612220.1">
    <property type="nucleotide sequence ID" value="NZ_VIGC02000040.1"/>
</dbReference>
<evidence type="ECO:0000313" key="2">
    <source>
        <dbReference type="EMBL" id="TQE93439.1"/>
    </source>
</evidence>
<sequence length="193" mass="21700">MNRDKPYTQLHMVWPPHRLDTPPAVQMPPGYFLRTYQPGDEPSFYAVMELAGFTGWDDEKLQPWLARVLPEGWFLAIHAQSGKIVATAMATHNATELHPFGGELGWVAGDPAHAGRGLGLAVCAAVTARFLAAGYRHIYLKTDDWRLPALKTYLKLGYVPFLFAPGIAERWHAICAQLDWPHTPDVWPRSWAE</sequence>
<comment type="caution">
    <text evidence="2">The sequence shown here is derived from an EMBL/GenBank/DDBJ whole genome shotgun (WGS) entry which is preliminary data.</text>
</comment>
<accession>A0A540V9K0</accession>
<gene>
    <name evidence="2" type="ORF">FKZ61_21460</name>
</gene>
<dbReference type="EMBL" id="VIGC01000040">
    <property type="protein sequence ID" value="TQE93439.1"/>
    <property type="molecule type" value="Genomic_DNA"/>
</dbReference>
<dbReference type="InParanoid" id="A0A540V9K0"/>
<dbReference type="GO" id="GO:0016747">
    <property type="term" value="F:acyltransferase activity, transferring groups other than amino-acyl groups"/>
    <property type="evidence" value="ECO:0007669"/>
    <property type="project" value="InterPro"/>
</dbReference>
<dbReference type="InterPro" id="IPR016181">
    <property type="entry name" value="Acyl_CoA_acyltransferase"/>
</dbReference>
<reference evidence="2 3" key="1">
    <citation type="submission" date="2019-06" db="EMBL/GenBank/DDBJ databases">
        <title>Genome sequence of Litorilinea aerophila BAA-2444.</title>
        <authorList>
            <person name="Maclea K.S."/>
            <person name="Maurais E.G."/>
            <person name="Iannazzi L.C."/>
        </authorList>
    </citation>
    <scope>NUCLEOTIDE SEQUENCE [LARGE SCALE GENOMIC DNA]</scope>
    <source>
        <strain evidence="2 3">ATCC BAA-2444</strain>
    </source>
</reference>
<dbReference type="Gene3D" id="3.40.630.30">
    <property type="match status" value="1"/>
</dbReference>
<dbReference type="OrthoDB" id="9803233at2"/>
<dbReference type="Proteomes" id="UP000317371">
    <property type="component" value="Unassembled WGS sequence"/>
</dbReference>
<organism evidence="2 3">
    <name type="scientific">Litorilinea aerophila</name>
    <dbReference type="NCBI Taxonomy" id="1204385"/>
    <lineage>
        <taxon>Bacteria</taxon>
        <taxon>Bacillati</taxon>
        <taxon>Chloroflexota</taxon>
        <taxon>Caldilineae</taxon>
        <taxon>Caldilineales</taxon>
        <taxon>Caldilineaceae</taxon>
        <taxon>Litorilinea</taxon>
    </lineage>
</organism>
<keyword evidence="3" id="KW-1185">Reference proteome</keyword>
<dbReference type="InterPro" id="IPR000182">
    <property type="entry name" value="GNAT_dom"/>
</dbReference>
<name>A0A540V9K0_9CHLR</name>
<dbReference type="AlphaFoldDB" id="A0A540V9K0"/>
<keyword evidence="2" id="KW-0808">Transferase</keyword>
<evidence type="ECO:0000259" key="1">
    <source>
        <dbReference type="PROSITE" id="PS51186"/>
    </source>
</evidence>
<dbReference type="CDD" id="cd04301">
    <property type="entry name" value="NAT_SF"/>
    <property type="match status" value="1"/>
</dbReference>
<proteinExistence type="predicted"/>
<dbReference type="PROSITE" id="PS51186">
    <property type="entry name" value="GNAT"/>
    <property type="match status" value="1"/>
</dbReference>
<protein>
    <submittedName>
        <fullName evidence="2">GNAT family N-acetyltransferase</fullName>
    </submittedName>
</protein>
<dbReference type="Pfam" id="PF00583">
    <property type="entry name" value="Acetyltransf_1"/>
    <property type="match status" value="1"/>
</dbReference>
<evidence type="ECO:0000313" key="3">
    <source>
        <dbReference type="Proteomes" id="UP000317371"/>
    </source>
</evidence>
<dbReference type="SUPFAM" id="SSF55729">
    <property type="entry name" value="Acyl-CoA N-acyltransferases (Nat)"/>
    <property type="match status" value="1"/>
</dbReference>